<protein>
    <recommendedName>
        <fullName evidence="5">3-dehydroquinate dehydratase</fullName>
        <shortName evidence="5">3-dehydroquinase</shortName>
        <ecNumber evidence="5">4.2.1.10</ecNumber>
    </recommendedName>
    <alternativeName>
        <fullName evidence="5">Type I DHQase</fullName>
    </alternativeName>
    <alternativeName>
        <fullName evidence="5">Type I dehydroquinase</fullName>
        <shortName evidence="5">DHQ1</shortName>
    </alternativeName>
</protein>
<keyword evidence="3 5" id="KW-0456">Lyase</keyword>
<dbReference type="PANTHER" id="PTHR43699:SF1">
    <property type="entry name" value="3-DEHYDROQUINATE DEHYDRATASE"/>
    <property type="match status" value="1"/>
</dbReference>
<feature type="binding site" evidence="5">
    <location>
        <position position="82"/>
    </location>
    <ligand>
        <name>3-dehydroquinate</name>
        <dbReference type="ChEBI" id="CHEBI:32364"/>
    </ligand>
</feature>
<dbReference type="InterPro" id="IPR013785">
    <property type="entry name" value="Aldolase_TIM"/>
</dbReference>
<dbReference type="Proteomes" id="UP000029844">
    <property type="component" value="Unassembled WGS sequence"/>
</dbReference>
<dbReference type="UniPathway" id="UPA00053">
    <property type="reaction ID" value="UER00086"/>
</dbReference>
<feature type="binding site" evidence="5">
    <location>
        <begin position="46"/>
        <end position="48"/>
    </location>
    <ligand>
        <name>3-dehydroquinate</name>
        <dbReference type="ChEBI" id="CHEBI:32364"/>
    </ligand>
</feature>
<dbReference type="eggNOG" id="COG0710">
    <property type="taxonomic scope" value="Bacteria"/>
</dbReference>
<dbReference type="CDD" id="cd00502">
    <property type="entry name" value="DHQase_I"/>
    <property type="match status" value="1"/>
</dbReference>
<reference evidence="6 7" key="1">
    <citation type="submission" date="2014-05" db="EMBL/GenBank/DDBJ databases">
        <title>Novel Listeriaceae from food processing environments.</title>
        <authorList>
            <person name="den Bakker H.C."/>
        </authorList>
    </citation>
    <scope>NUCLEOTIDE SEQUENCE [LARGE SCALE GENOMIC DNA]</scope>
    <source>
        <strain evidence="6 7">FSL A5-0281</strain>
    </source>
</reference>
<dbReference type="GO" id="GO:0003855">
    <property type="term" value="F:3-dehydroquinate dehydratase activity"/>
    <property type="evidence" value="ECO:0007669"/>
    <property type="project" value="UniProtKB-UniRule"/>
</dbReference>
<dbReference type="GO" id="GO:0046279">
    <property type="term" value="P:3,4-dihydroxybenzoate biosynthetic process"/>
    <property type="evidence" value="ECO:0007669"/>
    <property type="project" value="TreeGrafter"/>
</dbReference>
<dbReference type="PANTHER" id="PTHR43699">
    <property type="entry name" value="3-DEHYDROQUINATE DEHYDRATASE"/>
    <property type="match status" value="1"/>
</dbReference>
<comment type="subunit">
    <text evidence="5">Homodimer.</text>
</comment>
<dbReference type="InterPro" id="IPR050146">
    <property type="entry name" value="Type-I_3-dehydroquinase"/>
</dbReference>
<keyword evidence="7" id="KW-1185">Reference proteome</keyword>
<feature type="binding site" evidence="5">
    <location>
        <position position="236"/>
    </location>
    <ligand>
        <name>3-dehydroquinate</name>
        <dbReference type="ChEBI" id="CHEBI:32364"/>
    </ligand>
</feature>
<organism evidence="6 7">
    <name type="scientific">Listeria booriae</name>
    <dbReference type="NCBI Taxonomy" id="1552123"/>
    <lineage>
        <taxon>Bacteria</taxon>
        <taxon>Bacillati</taxon>
        <taxon>Bacillota</taxon>
        <taxon>Bacilli</taxon>
        <taxon>Bacillales</taxon>
        <taxon>Listeriaceae</taxon>
        <taxon>Listeria</taxon>
    </lineage>
</organism>
<comment type="function">
    <text evidence="5">Involved in the third step of the chorismate pathway, which leads to the biosynthesis of aromatic amino acids. Catalyzes the cis-dehydration of 3-dehydroquinate (DHQ) and introduces the first double bond of the aromatic ring to yield 3-dehydroshikimate.</text>
</comment>
<name>A0A099VYZ5_9LIST</name>
<keyword evidence="2 5" id="KW-0057">Aromatic amino acid biosynthesis</keyword>
<dbReference type="Gene3D" id="3.20.20.70">
    <property type="entry name" value="Aldolase class I"/>
    <property type="match status" value="1"/>
</dbReference>
<comment type="catalytic activity">
    <reaction evidence="1 5">
        <text>3-dehydroquinate = 3-dehydroshikimate + H2O</text>
        <dbReference type="Rhea" id="RHEA:21096"/>
        <dbReference type="ChEBI" id="CHEBI:15377"/>
        <dbReference type="ChEBI" id="CHEBI:16630"/>
        <dbReference type="ChEBI" id="CHEBI:32364"/>
        <dbReference type="EC" id="4.2.1.10"/>
    </reaction>
</comment>
<comment type="caution">
    <text evidence="5">Lacks conserved residue(s) required for the propagation of feature annotation.</text>
</comment>
<dbReference type="EC" id="4.2.1.10" evidence="5"/>
<feature type="active site" description="Proton donor/acceptor" evidence="5">
    <location>
        <position position="143"/>
    </location>
</feature>
<dbReference type="STRING" id="1552123.EP57_15540"/>
<dbReference type="GO" id="GO:0008652">
    <property type="term" value="P:amino acid biosynthetic process"/>
    <property type="evidence" value="ECO:0007669"/>
    <property type="project" value="UniProtKB-KW"/>
</dbReference>
<accession>A0A099VYZ5</accession>
<dbReference type="NCBIfam" id="TIGR01093">
    <property type="entry name" value="aroD"/>
    <property type="match status" value="1"/>
</dbReference>
<comment type="similarity">
    <text evidence="5">Belongs to the type-I 3-dehydroquinase family.</text>
</comment>
<dbReference type="EMBL" id="JNFA01000030">
    <property type="protein sequence ID" value="KGL37967.1"/>
    <property type="molecule type" value="Genomic_DNA"/>
</dbReference>
<comment type="caution">
    <text evidence="6">The sequence shown here is derived from an EMBL/GenBank/DDBJ whole genome shotgun (WGS) entry which is preliminary data.</text>
</comment>
<dbReference type="OrthoDB" id="9813659at2"/>
<evidence type="ECO:0000256" key="3">
    <source>
        <dbReference type="ARBA" id="ARBA00023239"/>
    </source>
</evidence>
<dbReference type="InterPro" id="IPR001381">
    <property type="entry name" value="DHquinase_I"/>
</dbReference>
<dbReference type="HAMAP" id="MF_00214">
    <property type="entry name" value="AroD"/>
    <property type="match status" value="1"/>
</dbReference>
<evidence type="ECO:0000256" key="1">
    <source>
        <dbReference type="ARBA" id="ARBA00001864"/>
    </source>
</evidence>
<evidence type="ECO:0000313" key="7">
    <source>
        <dbReference type="Proteomes" id="UP000029844"/>
    </source>
</evidence>
<comment type="pathway">
    <text evidence="5">Metabolic intermediate biosynthesis; chorismate biosynthesis; chorismate from D-erythrose 4-phosphate and phosphoenolpyruvate: step 3/7.</text>
</comment>
<evidence type="ECO:0000313" key="6">
    <source>
        <dbReference type="EMBL" id="KGL37967.1"/>
    </source>
</evidence>
<dbReference type="FunFam" id="3.20.20.70:FF:000047">
    <property type="entry name" value="3-dehydroquinate dehydratase"/>
    <property type="match status" value="1"/>
</dbReference>
<feature type="binding site" evidence="5">
    <location>
        <position position="213"/>
    </location>
    <ligand>
        <name>3-dehydroquinate</name>
        <dbReference type="ChEBI" id="CHEBI:32364"/>
    </ligand>
</feature>
<evidence type="ECO:0000256" key="5">
    <source>
        <dbReference type="HAMAP-Rule" id="MF_00214"/>
    </source>
</evidence>
<dbReference type="GO" id="GO:0009423">
    <property type="term" value="P:chorismate biosynthetic process"/>
    <property type="evidence" value="ECO:0007669"/>
    <property type="project" value="UniProtKB-UniRule"/>
</dbReference>
<dbReference type="GO" id="GO:0009073">
    <property type="term" value="P:aromatic amino acid family biosynthetic process"/>
    <property type="evidence" value="ECO:0007669"/>
    <property type="project" value="UniProtKB-KW"/>
</dbReference>
<sequence>MKTVVMRELVIGEGMPKICVPVVGRTLDGILAQVEALRDVSFDVMEWRADFYELVEDMDAVRGVLGEIRTVMPEKPLIFTFRSETEGGERMLCVEHYVALLKMVMASGYVDAVDVELFKGDAEVAELVNEAKKHDVKVVMSSHDFEKTPGEDEIVARLCKMQELGADLPKIAVMPHNAADVLTLLLATNRMVTEFADRPVITMSMAGLGLVSRLTGEVFGSALTFASVGEVSAPGQIEVETLRQVLDVLHSNK</sequence>
<feature type="active site" description="Schiff-base intermediate with substrate" evidence="5">
    <location>
        <position position="170"/>
    </location>
</feature>
<proteinExistence type="inferred from homology"/>
<dbReference type="GeneID" id="58718743"/>
<evidence type="ECO:0000256" key="4">
    <source>
        <dbReference type="ARBA" id="ARBA00023270"/>
    </source>
</evidence>
<dbReference type="RefSeq" id="WP_036088071.1">
    <property type="nucleotide sequence ID" value="NZ_CBCSHQ010000011.1"/>
</dbReference>
<dbReference type="AlphaFoldDB" id="A0A099VYZ5"/>
<gene>
    <name evidence="5" type="primary">aroD</name>
    <name evidence="6" type="ORF">EP57_15540</name>
</gene>
<dbReference type="SUPFAM" id="SSF51569">
    <property type="entry name" value="Aldolase"/>
    <property type="match status" value="1"/>
</dbReference>
<keyword evidence="5" id="KW-0028">Amino-acid biosynthesis</keyword>
<evidence type="ECO:0000256" key="2">
    <source>
        <dbReference type="ARBA" id="ARBA00023141"/>
    </source>
</evidence>
<keyword evidence="4 5" id="KW-0704">Schiff base</keyword>
<dbReference type="Pfam" id="PF01487">
    <property type="entry name" value="DHquinase_I"/>
    <property type="match status" value="1"/>
</dbReference>
<feature type="binding site" evidence="5">
    <location>
        <position position="232"/>
    </location>
    <ligand>
        <name>3-dehydroquinate</name>
        <dbReference type="ChEBI" id="CHEBI:32364"/>
    </ligand>
</feature>